<reference evidence="3 4" key="1">
    <citation type="journal article" date="2016" name="Nat. Commun.">
        <title>Thousands of microbial genomes shed light on interconnected biogeochemical processes in an aquifer system.</title>
        <authorList>
            <person name="Anantharaman K."/>
            <person name="Brown C.T."/>
            <person name="Hug L.A."/>
            <person name="Sharon I."/>
            <person name="Castelle C.J."/>
            <person name="Probst A.J."/>
            <person name="Thomas B.C."/>
            <person name="Singh A."/>
            <person name="Wilkins M.J."/>
            <person name="Karaoz U."/>
            <person name="Brodie E.L."/>
            <person name="Williams K.H."/>
            <person name="Hubbard S.S."/>
            <person name="Banfield J.F."/>
        </authorList>
    </citation>
    <scope>NUCLEOTIDE SEQUENCE [LARGE SCALE GENOMIC DNA]</scope>
</reference>
<dbReference type="PROSITE" id="PS00061">
    <property type="entry name" value="ADH_SHORT"/>
    <property type="match status" value="1"/>
</dbReference>
<dbReference type="InterPro" id="IPR020904">
    <property type="entry name" value="Sc_DH/Rdtase_CS"/>
</dbReference>
<name>A0A1G2H557_9BACT</name>
<dbReference type="EMBL" id="MHOD01000032">
    <property type="protein sequence ID" value="OGZ57341.1"/>
    <property type="molecule type" value="Genomic_DNA"/>
</dbReference>
<keyword evidence="2" id="KW-0560">Oxidoreductase</keyword>
<evidence type="ECO:0000256" key="1">
    <source>
        <dbReference type="ARBA" id="ARBA00006484"/>
    </source>
</evidence>
<dbReference type="AlphaFoldDB" id="A0A1G2H557"/>
<dbReference type="GO" id="GO:0016616">
    <property type="term" value="F:oxidoreductase activity, acting on the CH-OH group of donors, NAD or NADP as acceptor"/>
    <property type="evidence" value="ECO:0007669"/>
    <property type="project" value="TreeGrafter"/>
</dbReference>
<dbReference type="Proteomes" id="UP000177932">
    <property type="component" value="Unassembled WGS sequence"/>
</dbReference>
<sequence length="264" mass="29451">MNNTAIRNLFSLKNRVAIITGGAGILGMEYAKTLFLSGAKVILFDIKENFTLPRNLKAKYIKVDISNKNEVDEAIKTVLRLYKKIDILINNAALNPVPGSEQSKNLFLPYEQYPEDLWRKDLDVNITGSQFCTQSVVPFMKKQKKGTIINISSIYGITGPDNRIYDAGKFKSIGYATTKGAMENFTRSWASYLESTDIRVNTLTLGGVFANQSEQFVKAYSSKTILGRMAKKDDFNCAILFLASDASRYMTGSNLIIDGGWSAW</sequence>
<comment type="similarity">
    <text evidence="1">Belongs to the short-chain dehydrogenases/reductases (SDR) family.</text>
</comment>
<dbReference type="PANTHER" id="PTHR42760:SF133">
    <property type="entry name" value="3-OXOACYL-[ACYL-CARRIER-PROTEIN] REDUCTASE"/>
    <property type="match status" value="1"/>
</dbReference>
<dbReference type="Pfam" id="PF13561">
    <property type="entry name" value="adh_short_C2"/>
    <property type="match status" value="1"/>
</dbReference>
<protein>
    <recommendedName>
        <fullName evidence="5">Short-chain dehydrogenase</fullName>
    </recommendedName>
</protein>
<dbReference type="Gene3D" id="3.40.50.720">
    <property type="entry name" value="NAD(P)-binding Rossmann-like Domain"/>
    <property type="match status" value="1"/>
</dbReference>
<comment type="caution">
    <text evidence="3">The sequence shown here is derived from an EMBL/GenBank/DDBJ whole genome shotgun (WGS) entry which is preliminary data.</text>
</comment>
<dbReference type="PANTHER" id="PTHR42760">
    <property type="entry name" value="SHORT-CHAIN DEHYDROGENASES/REDUCTASES FAMILY MEMBER"/>
    <property type="match status" value="1"/>
</dbReference>
<organism evidence="3 4">
    <name type="scientific">Candidatus Spechtbacteria bacterium RIFCSPHIGHO2_01_FULL_43_30</name>
    <dbReference type="NCBI Taxonomy" id="1802158"/>
    <lineage>
        <taxon>Bacteria</taxon>
        <taxon>Candidatus Spechtiibacteriota</taxon>
    </lineage>
</organism>
<dbReference type="SUPFAM" id="SSF51735">
    <property type="entry name" value="NAD(P)-binding Rossmann-fold domains"/>
    <property type="match status" value="1"/>
</dbReference>
<evidence type="ECO:0008006" key="5">
    <source>
        <dbReference type="Google" id="ProtNLM"/>
    </source>
</evidence>
<dbReference type="InterPro" id="IPR002347">
    <property type="entry name" value="SDR_fam"/>
</dbReference>
<evidence type="ECO:0000313" key="4">
    <source>
        <dbReference type="Proteomes" id="UP000177932"/>
    </source>
</evidence>
<evidence type="ECO:0000256" key="2">
    <source>
        <dbReference type="ARBA" id="ARBA00023002"/>
    </source>
</evidence>
<accession>A0A1G2H557</accession>
<dbReference type="STRING" id="1802158.A2827_03590"/>
<gene>
    <name evidence="3" type="ORF">A2827_03590</name>
</gene>
<dbReference type="PRINTS" id="PR00080">
    <property type="entry name" value="SDRFAMILY"/>
</dbReference>
<dbReference type="InterPro" id="IPR036291">
    <property type="entry name" value="NAD(P)-bd_dom_sf"/>
</dbReference>
<proteinExistence type="inferred from homology"/>
<evidence type="ECO:0000313" key="3">
    <source>
        <dbReference type="EMBL" id="OGZ57341.1"/>
    </source>
</evidence>
<dbReference type="PRINTS" id="PR00081">
    <property type="entry name" value="GDHRDH"/>
</dbReference>